<keyword evidence="3" id="KW-1185">Reference proteome</keyword>
<dbReference type="EMBL" id="PQIB02000007">
    <property type="protein sequence ID" value="RLN08754.1"/>
    <property type="molecule type" value="Genomic_DNA"/>
</dbReference>
<dbReference type="Gene3D" id="1.20.1280.50">
    <property type="match status" value="1"/>
</dbReference>
<dbReference type="SUPFAM" id="SSF81383">
    <property type="entry name" value="F-box domain"/>
    <property type="match status" value="1"/>
</dbReference>
<name>A0A3L6RTV1_PANMI</name>
<dbReference type="Proteomes" id="UP000275267">
    <property type="component" value="Unassembled WGS sequence"/>
</dbReference>
<dbReference type="PANTHER" id="PTHR34223:SF70">
    <property type="entry name" value="F-BOX DOMAIN-CONTAINING PROTEIN"/>
    <property type="match status" value="1"/>
</dbReference>
<evidence type="ECO:0000313" key="3">
    <source>
        <dbReference type="Proteomes" id="UP000275267"/>
    </source>
</evidence>
<dbReference type="Gene3D" id="3.80.10.10">
    <property type="entry name" value="Ribonuclease Inhibitor"/>
    <property type="match status" value="1"/>
</dbReference>
<dbReference type="InterPro" id="IPR053197">
    <property type="entry name" value="F-box_SCFL_complex_component"/>
</dbReference>
<proteinExistence type="predicted"/>
<dbReference type="SUPFAM" id="SSF52047">
    <property type="entry name" value="RNI-like"/>
    <property type="match status" value="1"/>
</dbReference>
<dbReference type="InterPro" id="IPR001810">
    <property type="entry name" value="F-box_dom"/>
</dbReference>
<dbReference type="OrthoDB" id="679477at2759"/>
<dbReference type="InterPro" id="IPR032675">
    <property type="entry name" value="LRR_dom_sf"/>
</dbReference>
<sequence>MREREGSARLSQHQVPTTADVWEMLLEPIAKRACAGGHSEASTSDLLSALPDGILHIILSFLPARHAVQTCMLSRRWRDLWCSMPYINIDEREFGVGAYCQIKENWDDFVDFITNLLLFHRNSVYLDKFKIYAHDSCQQYVDRWIRLGIKYRPSVLEIQIPYYGNDLPFKLPHLSSGLSRLKRLRLSNLKLDSHFSELIGSGCPTLEDLELTCCLNYFQDIMLSTVRKLVLNTCYDLNYAEAGRPMLIMTPNLETLELTIPGAAYQNGISVCSATLLVKASVHIQFNEYFPMKNQCSLLRVTIQRDKFRVDPLQDNGTSF</sequence>
<dbReference type="InterPro" id="IPR036047">
    <property type="entry name" value="F-box-like_dom_sf"/>
</dbReference>
<dbReference type="AlphaFoldDB" id="A0A3L6RTV1"/>
<gene>
    <name evidence="2" type="ORF">C2845_PM11G17270</name>
</gene>
<feature type="domain" description="F-box" evidence="1">
    <location>
        <begin position="44"/>
        <end position="80"/>
    </location>
</feature>
<dbReference type="SMART" id="SM00256">
    <property type="entry name" value="FBOX"/>
    <property type="match status" value="1"/>
</dbReference>
<evidence type="ECO:0000259" key="1">
    <source>
        <dbReference type="PROSITE" id="PS50181"/>
    </source>
</evidence>
<organism evidence="2 3">
    <name type="scientific">Panicum miliaceum</name>
    <name type="common">Proso millet</name>
    <name type="synonym">Broomcorn millet</name>
    <dbReference type="NCBI Taxonomy" id="4540"/>
    <lineage>
        <taxon>Eukaryota</taxon>
        <taxon>Viridiplantae</taxon>
        <taxon>Streptophyta</taxon>
        <taxon>Embryophyta</taxon>
        <taxon>Tracheophyta</taxon>
        <taxon>Spermatophyta</taxon>
        <taxon>Magnoliopsida</taxon>
        <taxon>Liliopsida</taxon>
        <taxon>Poales</taxon>
        <taxon>Poaceae</taxon>
        <taxon>PACMAD clade</taxon>
        <taxon>Panicoideae</taxon>
        <taxon>Panicodae</taxon>
        <taxon>Paniceae</taxon>
        <taxon>Panicinae</taxon>
        <taxon>Panicum</taxon>
        <taxon>Panicum sect. Panicum</taxon>
    </lineage>
</organism>
<dbReference type="STRING" id="4540.A0A3L6RTV1"/>
<evidence type="ECO:0000313" key="2">
    <source>
        <dbReference type="EMBL" id="RLN08754.1"/>
    </source>
</evidence>
<reference evidence="3" key="1">
    <citation type="journal article" date="2019" name="Nat. Commun.">
        <title>The genome of broomcorn millet.</title>
        <authorList>
            <person name="Zou C."/>
            <person name="Miki D."/>
            <person name="Li D."/>
            <person name="Tang Q."/>
            <person name="Xiao L."/>
            <person name="Rajput S."/>
            <person name="Deng P."/>
            <person name="Jia W."/>
            <person name="Huang R."/>
            <person name="Zhang M."/>
            <person name="Sun Y."/>
            <person name="Hu J."/>
            <person name="Fu X."/>
            <person name="Schnable P.S."/>
            <person name="Li F."/>
            <person name="Zhang H."/>
            <person name="Feng B."/>
            <person name="Zhu X."/>
            <person name="Liu R."/>
            <person name="Schnable J.C."/>
            <person name="Zhu J.-K."/>
            <person name="Zhang H."/>
        </authorList>
    </citation>
    <scope>NUCLEOTIDE SEQUENCE [LARGE SCALE GENOMIC DNA]</scope>
</reference>
<dbReference type="CDD" id="cd22160">
    <property type="entry name" value="F-box_AtFBL13-like"/>
    <property type="match status" value="1"/>
</dbReference>
<dbReference type="PANTHER" id="PTHR34223">
    <property type="entry name" value="OS11G0201299 PROTEIN"/>
    <property type="match status" value="1"/>
</dbReference>
<dbReference type="InterPro" id="IPR053781">
    <property type="entry name" value="F-box_AtFBL13-like"/>
</dbReference>
<dbReference type="PROSITE" id="PS50181">
    <property type="entry name" value="FBOX"/>
    <property type="match status" value="1"/>
</dbReference>
<protein>
    <recommendedName>
        <fullName evidence="1">F-box domain-containing protein</fullName>
    </recommendedName>
</protein>
<accession>A0A3L6RTV1</accession>
<comment type="caution">
    <text evidence="2">The sequence shown here is derived from an EMBL/GenBank/DDBJ whole genome shotgun (WGS) entry which is preliminary data.</text>
</comment>
<dbReference type="Pfam" id="PF00646">
    <property type="entry name" value="F-box"/>
    <property type="match status" value="1"/>
</dbReference>